<protein>
    <submittedName>
        <fullName evidence="2">Uncharacterized protein</fullName>
    </submittedName>
</protein>
<feature type="compositionally biased region" description="Low complexity" evidence="1">
    <location>
        <begin position="50"/>
        <end position="59"/>
    </location>
</feature>
<reference evidence="2 3" key="1">
    <citation type="submission" date="2020-08" db="EMBL/GenBank/DDBJ databases">
        <title>Sequencing the genomes of 1000 actinobacteria strains.</title>
        <authorList>
            <person name="Klenk H.-P."/>
        </authorList>
    </citation>
    <scope>NUCLEOTIDE SEQUENCE [LARGE SCALE GENOMIC DNA]</scope>
    <source>
        <strain evidence="2 3">DSM 44593</strain>
    </source>
</reference>
<comment type="caution">
    <text evidence="2">The sequence shown here is derived from an EMBL/GenBank/DDBJ whole genome shotgun (WGS) entry which is preliminary data.</text>
</comment>
<dbReference type="EMBL" id="JACHLY010000001">
    <property type="protein sequence ID" value="MBB5998784.1"/>
    <property type="molecule type" value="Genomic_DNA"/>
</dbReference>
<proteinExistence type="predicted"/>
<accession>A0A841E8H5</accession>
<evidence type="ECO:0000256" key="1">
    <source>
        <dbReference type="SAM" id="MobiDB-lite"/>
    </source>
</evidence>
<dbReference type="Proteomes" id="UP000578077">
    <property type="component" value="Unassembled WGS sequence"/>
</dbReference>
<organism evidence="2 3">
    <name type="scientific">Streptomonospora salina</name>
    <dbReference type="NCBI Taxonomy" id="104205"/>
    <lineage>
        <taxon>Bacteria</taxon>
        <taxon>Bacillati</taxon>
        <taxon>Actinomycetota</taxon>
        <taxon>Actinomycetes</taxon>
        <taxon>Streptosporangiales</taxon>
        <taxon>Nocardiopsidaceae</taxon>
        <taxon>Streptomonospora</taxon>
    </lineage>
</organism>
<sequence length="698" mass="73595">MGSGGSKNHETYNTAPTAAPAHDQSDPSQEESPPVSDEALPLLDQESAADDPGGAAGEEAGAEEEHPAPEENPQEENSQETPSDEPLAESASDALTPIPDAPAEGAPAGTPVLAGGADLVDSTATLISYSDPEGGPPREVLLASVDEQAEAKLMEALELQKTEPIHVEEEVSGRLPLDEEKQLYELTAKAAKSVNHKLKTGTAVPEHTKEYLAQAQAAVQEVLDSPFATADELEMAGYYKNWLGKVEHTIDTAGAGSKPYADVKIPTVQAYEQQGTATVTAMVPAEPEGTGLPTESRTAGRIQAAVDAESGTTSWNGSDRVSAEGTEYAVDLGDGWSAVYRPYQANDPAKTEYSLRGQLEVHAPQGAGHGKKLVSRLGDLNLVNRALTAKEGEWTYLMNNLTAQGLQSEPQVKTALGQAEELEEMQLQEIFHSQAHKAAGLDEHGLAKLAKSWQVEAAASCLPRKVALVRDAAAKAAGFADGGELAASPGYDPVPRSSGGWLTWSRWDVGNSAAMETAWSGKSLTHSIGAGSMSDLLATGVLASTERRSVMGVSSDIGMSENADKKSGGANSVFTRVTSQAAVTQYGLGKGAHLVWDDPPRLLDNTSVYGYPSDHFGAVNPKGNHSMHAMTKDPKKMAEFTAHNNEVMFRHGLDLLGAEAPSRIVCSGEQEKKNVVALLNKRGITHLAGKPIDQVVQA</sequence>
<keyword evidence="3" id="KW-1185">Reference proteome</keyword>
<feature type="compositionally biased region" description="Acidic residues" evidence="1">
    <location>
        <begin position="72"/>
        <end position="87"/>
    </location>
</feature>
<gene>
    <name evidence="2" type="ORF">HNR25_002535</name>
</gene>
<evidence type="ECO:0000313" key="2">
    <source>
        <dbReference type="EMBL" id="MBB5998784.1"/>
    </source>
</evidence>
<feature type="region of interest" description="Disordered" evidence="1">
    <location>
        <begin position="1"/>
        <end position="116"/>
    </location>
</feature>
<name>A0A841E8H5_9ACTN</name>
<dbReference type="AlphaFoldDB" id="A0A841E8H5"/>
<evidence type="ECO:0000313" key="3">
    <source>
        <dbReference type="Proteomes" id="UP000578077"/>
    </source>
</evidence>
<dbReference type="RefSeq" id="WP_184635281.1">
    <property type="nucleotide sequence ID" value="NZ_BAABKT010000013.1"/>
</dbReference>